<dbReference type="CDD" id="cd06325">
    <property type="entry name" value="PBP1_ABC_unchar_transporter"/>
    <property type="match status" value="1"/>
</dbReference>
<feature type="chain" id="PRO_5031403031" evidence="1">
    <location>
        <begin position="25"/>
        <end position="330"/>
    </location>
</feature>
<dbReference type="PANTHER" id="PTHR35271:SF1">
    <property type="entry name" value="ABC TRANSPORTER, SUBSTRATE-BINDING LIPOPROTEIN"/>
    <property type="match status" value="1"/>
</dbReference>
<dbReference type="InterPro" id="IPR007487">
    <property type="entry name" value="ABC_transpt-TYRBP-like"/>
</dbReference>
<dbReference type="AlphaFoldDB" id="A0A7X5R1L7"/>
<comment type="caution">
    <text evidence="2">The sequence shown here is derived from an EMBL/GenBank/DDBJ whole genome shotgun (WGS) entry which is preliminary data.</text>
</comment>
<evidence type="ECO:0000313" key="3">
    <source>
        <dbReference type="Proteomes" id="UP000541033"/>
    </source>
</evidence>
<dbReference type="SUPFAM" id="SSF53822">
    <property type="entry name" value="Periplasmic binding protein-like I"/>
    <property type="match status" value="1"/>
</dbReference>
<protein>
    <submittedName>
        <fullName evidence="2">Putative ABC transport system substrate-binding protein</fullName>
    </submittedName>
</protein>
<keyword evidence="3" id="KW-1185">Reference proteome</keyword>
<dbReference type="EMBL" id="JAAMOX010000001">
    <property type="protein sequence ID" value="NIH53926.1"/>
    <property type="molecule type" value="Genomic_DNA"/>
</dbReference>
<evidence type="ECO:0000256" key="1">
    <source>
        <dbReference type="SAM" id="SignalP"/>
    </source>
</evidence>
<reference evidence="2 3" key="1">
    <citation type="submission" date="2020-02" db="EMBL/GenBank/DDBJ databases">
        <title>Sequencing the genomes of 1000 actinobacteria strains.</title>
        <authorList>
            <person name="Klenk H.-P."/>
        </authorList>
    </citation>
    <scope>NUCLEOTIDE SEQUENCE [LARGE SCALE GENOMIC DNA]</scope>
    <source>
        <strain evidence="2 3">DSM 27960</strain>
    </source>
</reference>
<sequence length="330" mass="33898">MKSKSLLSAAALGLAAALTLTSCASSNDDKAVDAEAITIGITQIAEHPSLDAIRESFKKAITDAGYVEGKTVIFDEQNAQGDQNVAATIAGGFVEKKVDMIVAIATPTAQAAVQATTDIPVVFSAVTDPIGAGIVESMEKPGGNVTGTSDQSPMDKQVDLILEAVPDTKTIGAVFSSGEINSATQIDQLEEAAKAKGITVKRAPASNGNEIATAASTLDDVDAIFVPNDNTVVSGIEAVLAFGESNKIPVFTSDADSVERGAVATYGVDYAKLGEQTGAMALSILDDGNNPGEMPVETITTVELIVNPEAAERMGLTLPESIVSRADQVL</sequence>
<name>A0A7X5R1L7_9MICO</name>
<dbReference type="PROSITE" id="PS51257">
    <property type="entry name" value="PROKAR_LIPOPROTEIN"/>
    <property type="match status" value="1"/>
</dbReference>
<feature type="signal peptide" evidence="1">
    <location>
        <begin position="1"/>
        <end position="24"/>
    </location>
</feature>
<proteinExistence type="predicted"/>
<keyword evidence="1" id="KW-0732">Signal</keyword>
<accession>A0A7X5R1L7</accession>
<gene>
    <name evidence="2" type="ORF">FHX76_001794</name>
</gene>
<dbReference type="Pfam" id="PF04392">
    <property type="entry name" value="ABC_sub_bind"/>
    <property type="match status" value="1"/>
</dbReference>
<dbReference type="Proteomes" id="UP000541033">
    <property type="component" value="Unassembled WGS sequence"/>
</dbReference>
<organism evidence="2 3">
    <name type="scientific">Lysinibacter cavernae</name>
    <dbReference type="NCBI Taxonomy" id="1640652"/>
    <lineage>
        <taxon>Bacteria</taxon>
        <taxon>Bacillati</taxon>
        <taxon>Actinomycetota</taxon>
        <taxon>Actinomycetes</taxon>
        <taxon>Micrococcales</taxon>
        <taxon>Microbacteriaceae</taxon>
        <taxon>Lysinibacter</taxon>
    </lineage>
</organism>
<dbReference type="RefSeq" id="WP_167149935.1">
    <property type="nucleotide sequence ID" value="NZ_JAAMOX010000001.1"/>
</dbReference>
<dbReference type="PANTHER" id="PTHR35271">
    <property type="entry name" value="ABC TRANSPORTER, SUBSTRATE-BINDING LIPOPROTEIN-RELATED"/>
    <property type="match status" value="1"/>
</dbReference>
<evidence type="ECO:0000313" key="2">
    <source>
        <dbReference type="EMBL" id="NIH53926.1"/>
    </source>
</evidence>
<dbReference type="Gene3D" id="3.40.50.2300">
    <property type="match status" value="2"/>
</dbReference>
<dbReference type="InterPro" id="IPR028082">
    <property type="entry name" value="Peripla_BP_I"/>
</dbReference>